<evidence type="ECO:0000256" key="1">
    <source>
        <dbReference type="SAM" id="MobiDB-lite"/>
    </source>
</evidence>
<feature type="compositionally biased region" description="Acidic residues" evidence="1">
    <location>
        <begin position="272"/>
        <end position="287"/>
    </location>
</feature>
<dbReference type="Proteomes" id="UP001219525">
    <property type="component" value="Unassembled WGS sequence"/>
</dbReference>
<organism evidence="2 3">
    <name type="scientific">Mycena pura</name>
    <dbReference type="NCBI Taxonomy" id="153505"/>
    <lineage>
        <taxon>Eukaryota</taxon>
        <taxon>Fungi</taxon>
        <taxon>Dikarya</taxon>
        <taxon>Basidiomycota</taxon>
        <taxon>Agaricomycotina</taxon>
        <taxon>Agaricomycetes</taxon>
        <taxon>Agaricomycetidae</taxon>
        <taxon>Agaricales</taxon>
        <taxon>Marasmiineae</taxon>
        <taxon>Mycenaceae</taxon>
        <taxon>Mycena</taxon>
    </lineage>
</organism>
<dbReference type="AlphaFoldDB" id="A0AAD6Y540"/>
<feature type="compositionally biased region" description="Low complexity" evidence="1">
    <location>
        <begin position="79"/>
        <end position="95"/>
    </location>
</feature>
<feature type="compositionally biased region" description="Low complexity" evidence="1">
    <location>
        <begin position="244"/>
        <end position="255"/>
    </location>
</feature>
<evidence type="ECO:0000313" key="2">
    <source>
        <dbReference type="EMBL" id="KAJ7199791.1"/>
    </source>
</evidence>
<sequence>MPSRKTKGKENRGPAPDCRGSHKSSSTRLRRRDRSQSPSHALQPHNLQPQEPHDGVSAERARIRELEALVATLKSQNQADPAIPAGASAPGPSSDALRDDSIAPPENLSEVTISDIQELLGMGPGGESTSAYTRQRWFALRRNVRANLAAGRLEKGVSWKHQDTTKVARVYNAVAADFPEMKRFNNLWALAHIAHECWGNGNSYNRAVDDPDSYRSRHRRAPGRVQHRVSTPDQGDRDDQEEGPVAAPSNPAPRRAAPRRIDSDLSLNGDDNGADDDLNLFTSDEEPLTPTGKGKRKAASASQLAQRKKARVTL</sequence>
<keyword evidence="3" id="KW-1185">Reference proteome</keyword>
<reference evidence="2" key="1">
    <citation type="submission" date="2023-03" db="EMBL/GenBank/DDBJ databases">
        <title>Massive genome expansion in bonnet fungi (Mycena s.s.) driven by repeated elements and novel gene families across ecological guilds.</title>
        <authorList>
            <consortium name="Lawrence Berkeley National Laboratory"/>
            <person name="Harder C.B."/>
            <person name="Miyauchi S."/>
            <person name="Viragh M."/>
            <person name="Kuo A."/>
            <person name="Thoen E."/>
            <person name="Andreopoulos B."/>
            <person name="Lu D."/>
            <person name="Skrede I."/>
            <person name="Drula E."/>
            <person name="Henrissat B."/>
            <person name="Morin E."/>
            <person name="Kohler A."/>
            <person name="Barry K."/>
            <person name="LaButti K."/>
            <person name="Morin E."/>
            <person name="Salamov A."/>
            <person name="Lipzen A."/>
            <person name="Mereny Z."/>
            <person name="Hegedus B."/>
            <person name="Baldrian P."/>
            <person name="Stursova M."/>
            <person name="Weitz H."/>
            <person name="Taylor A."/>
            <person name="Grigoriev I.V."/>
            <person name="Nagy L.G."/>
            <person name="Martin F."/>
            <person name="Kauserud H."/>
        </authorList>
    </citation>
    <scope>NUCLEOTIDE SEQUENCE</scope>
    <source>
        <strain evidence="2">9144</strain>
    </source>
</reference>
<proteinExistence type="predicted"/>
<feature type="compositionally biased region" description="Basic residues" evidence="1">
    <location>
        <begin position="216"/>
        <end position="227"/>
    </location>
</feature>
<comment type="caution">
    <text evidence="2">The sequence shown here is derived from an EMBL/GenBank/DDBJ whole genome shotgun (WGS) entry which is preliminary data.</text>
</comment>
<protein>
    <submittedName>
        <fullName evidence="2">Uncharacterized protein</fullName>
    </submittedName>
</protein>
<name>A0AAD6Y540_9AGAR</name>
<feature type="compositionally biased region" description="Basic and acidic residues" evidence="1">
    <location>
        <begin position="51"/>
        <end position="67"/>
    </location>
</feature>
<feature type="region of interest" description="Disordered" evidence="1">
    <location>
        <begin position="201"/>
        <end position="314"/>
    </location>
</feature>
<gene>
    <name evidence="2" type="ORF">GGX14DRAFT_661178</name>
</gene>
<feature type="region of interest" description="Disordered" evidence="1">
    <location>
        <begin position="1"/>
        <end position="103"/>
    </location>
</feature>
<evidence type="ECO:0000313" key="3">
    <source>
        <dbReference type="Proteomes" id="UP001219525"/>
    </source>
</evidence>
<dbReference type="EMBL" id="JARJCW010000066">
    <property type="protein sequence ID" value="KAJ7199791.1"/>
    <property type="molecule type" value="Genomic_DNA"/>
</dbReference>
<accession>A0AAD6Y540</accession>